<feature type="domain" description="Chitin-binding type-3" evidence="3">
    <location>
        <begin position="51"/>
        <end position="94"/>
    </location>
</feature>
<keyword evidence="5" id="KW-1185">Reference proteome</keyword>
<dbReference type="EMBL" id="QZCH01000016">
    <property type="protein sequence ID" value="RJG42537.1"/>
    <property type="molecule type" value="Genomic_DNA"/>
</dbReference>
<feature type="chain" id="PRO_5019371118" description="Chitin-binding type-3 domain-containing protein" evidence="2">
    <location>
        <begin position="25"/>
        <end position="284"/>
    </location>
</feature>
<feature type="domain" description="Chitin-binding type-3" evidence="3">
    <location>
        <begin position="98"/>
        <end position="140"/>
    </location>
</feature>
<keyword evidence="1" id="KW-0378">Hydrolase</keyword>
<dbReference type="GO" id="GO:0030246">
    <property type="term" value="F:carbohydrate binding"/>
    <property type="evidence" value="ECO:0007669"/>
    <property type="project" value="InterPro"/>
</dbReference>
<gene>
    <name evidence="4" type="ORF">D1Z90_12800</name>
</gene>
<evidence type="ECO:0000256" key="1">
    <source>
        <dbReference type="ARBA" id="ARBA00022801"/>
    </source>
</evidence>
<evidence type="ECO:0000256" key="2">
    <source>
        <dbReference type="SAM" id="SignalP"/>
    </source>
</evidence>
<protein>
    <recommendedName>
        <fullName evidence="3">Chitin-binding type-3 domain-containing protein</fullName>
    </recommendedName>
</protein>
<reference evidence="4 5" key="1">
    <citation type="submission" date="2018-09" db="EMBL/GenBank/DDBJ databases">
        <authorList>
            <person name="Wang F."/>
        </authorList>
    </citation>
    <scope>NUCLEOTIDE SEQUENCE [LARGE SCALE GENOMIC DNA]</scope>
    <source>
        <strain evidence="4 5">PLHSC7-2</strain>
    </source>
</reference>
<dbReference type="InterPro" id="IPR036573">
    <property type="entry name" value="CBM_sf_5/12"/>
</dbReference>
<proteinExistence type="predicted"/>
<dbReference type="CDD" id="cd12215">
    <property type="entry name" value="ChiC_BD"/>
    <property type="match status" value="2"/>
</dbReference>
<dbReference type="SUPFAM" id="SSF51055">
    <property type="entry name" value="Carbohydrate binding domain"/>
    <property type="match status" value="2"/>
</dbReference>
<dbReference type="SMART" id="SM00495">
    <property type="entry name" value="ChtBD3"/>
    <property type="match status" value="2"/>
</dbReference>
<organism evidence="4 5">
    <name type="scientific">Motilimonas pumila</name>
    <dbReference type="NCBI Taxonomy" id="2303987"/>
    <lineage>
        <taxon>Bacteria</taxon>
        <taxon>Pseudomonadati</taxon>
        <taxon>Pseudomonadota</taxon>
        <taxon>Gammaproteobacteria</taxon>
        <taxon>Alteromonadales</taxon>
        <taxon>Alteromonadales genera incertae sedis</taxon>
        <taxon>Motilimonas</taxon>
    </lineage>
</organism>
<dbReference type="Proteomes" id="UP000283255">
    <property type="component" value="Unassembled WGS sequence"/>
</dbReference>
<dbReference type="GO" id="GO:0004553">
    <property type="term" value="F:hydrolase activity, hydrolyzing O-glycosyl compounds"/>
    <property type="evidence" value="ECO:0007669"/>
    <property type="project" value="InterPro"/>
</dbReference>
<dbReference type="GO" id="GO:0005576">
    <property type="term" value="C:extracellular region"/>
    <property type="evidence" value="ECO:0007669"/>
    <property type="project" value="InterPro"/>
</dbReference>
<reference evidence="4 5" key="2">
    <citation type="submission" date="2019-01" db="EMBL/GenBank/DDBJ databases">
        <title>Motilimonas pumilus sp. nov., isolated from the gut of sea cucumber (Apostichopus japonicus).</title>
        <authorList>
            <person name="Wang F.-Q."/>
            <person name="Ren L.-H."/>
            <person name="Lin Y.-W."/>
            <person name="Sun G.-H."/>
            <person name="Du Z.-J."/>
            <person name="Zhao J.-X."/>
            <person name="Liu X.-J."/>
            <person name="Liu L.-J."/>
        </authorList>
    </citation>
    <scope>NUCLEOTIDE SEQUENCE [LARGE SCALE GENOMIC DNA]</scope>
    <source>
        <strain evidence="4 5">PLHSC7-2</strain>
    </source>
</reference>
<accession>A0A418YDH7</accession>
<dbReference type="Pfam" id="PF02839">
    <property type="entry name" value="CBM_5_12"/>
    <property type="match status" value="1"/>
</dbReference>
<evidence type="ECO:0000313" key="5">
    <source>
        <dbReference type="Proteomes" id="UP000283255"/>
    </source>
</evidence>
<dbReference type="GO" id="GO:0005975">
    <property type="term" value="P:carbohydrate metabolic process"/>
    <property type="evidence" value="ECO:0007669"/>
    <property type="project" value="InterPro"/>
</dbReference>
<evidence type="ECO:0000259" key="3">
    <source>
        <dbReference type="SMART" id="SM00495"/>
    </source>
</evidence>
<dbReference type="AlphaFoldDB" id="A0A418YDH7"/>
<dbReference type="Gene3D" id="2.10.10.20">
    <property type="entry name" value="Carbohydrate-binding module superfamily 5/12"/>
    <property type="match status" value="2"/>
</dbReference>
<name>A0A418YDH7_9GAMM</name>
<comment type="caution">
    <text evidence="4">The sequence shown here is derived from an EMBL/GenBank/DDBJ whole genome shotgun (WGS) entry which is preliminary data.</text>
</comment>
<feature type="signal peptide" evidence="2">
    <location>
        <begin position="1"/>
        <end position="24"/>
    </location>
</feature>
<evidence type="ECO:0000313" key="4">
    <source>
        <dbReference type="EMBL" id="RJG42537.1"/>
    </source>
</evidence>
<dbReference type="InterPro" id="IPR003610">
    <property type="entry name" value="CBM5/12"/>
</dbReference>
<sequence length="284" mass="32092">MERLMKIQIAIGIVATMAFSNASATCAILESPLGKISTDLVAGKSQQPLLAPEWQSNAVYVAGDQVQFENKLYQARWWSKNEKPGPVWGSWELAAQDNVAWSSFSTYQLDDKVIFDGKVYRAQYWNANERPGESGAWKLDDSNATLKNAQFVRSETDCGAPPYQDELGREVMIRSGSVGVELQSEITDSIIFDHFYLYRNGEFQYSRKIEASIQNNWCKGQDECQALLEQGAQNVTYLPIYMYNTGFKSVDGVVVERTAPEKGYADVCTKDNICRRFEFDSENR</sequence>
<keyword evidence="2" id="KW-0732">Signal</keyword>